<dbReference type="GO" id="GO:0000049">
    <property type="term" value="F:tRNA binding"/>
    <property type="evidence" value="ECO:0007669"/>
    <property type="project" value="TreeGrafter"/>
</dbReference>
<accession>A0A7R9QIR2</accession>
<dbReference type="AlphaFoldDB" id="A0A7R9QIR2"/>
<keyword evidence="7" id="KW-0810">Translation regulation</keyword>
<dbReference type="PANTHER" id="PTHR13227:SF0">
    <property type="entry name" value="EUKARYOTIC TRANSLATION INITIATION FACTOR 2A"/>
    <property type="match status" value="1"/>
</dbReference>
<sequence length="515" mass="58069">MADNVLILRGSKGLSLVNGDNPYNELKSLIASNTVRAIDVSTDGKYLAFADNNSVKVVTLPGCDAVFEKSGVNLNFIKLSPKGTILATWHHLSTSSAPNNLNLYNVFTQTHLIGMAQKKPSRWCPHWTDDESVCVRHLNMELNFYSDNHFERYGHRMCSQKVANYSMVTNSGTGCHYVACYTVGVKGQPSFVRIYQFPRFDGIAIANKSFYKADNVDFKWNEKGDALLLICSTEVDQTGKSYYGQQTLHYLDITGQTFIVSLKKDGPIHNTAWVPKNSSLFCVIYGIMPPKTSLFNNKSEVVFEFGEDMQNIISFNRFGNLVALAGFGNLRGGVKVWDVKQKKLISHFKAPDTTHIEWSPDGRHILTATTAPRLRVGNGFRVWNYNGVQNHEIIFDTNTELNEILWRPSLEFSEPVIEVQKGVTIPKPPEPKKYIPPHLRKTSTNPSNKTPNPNPNPNPLSESEKKVKNLEKKLKQINELKELMASGKALEKNQMQKISKEQELLDELQELRINS</sequence>
<dbReference type="InterPro" id="IPR011387">
    <property type="entry name" value="TIF2A"/>
</dbReference>
<dbReference type="PANTHER" id="PTHR13227">
    <property type="entry name" value="EUKARYOTIC TRANSLATION INITIATION FACTOR 2A"/>
    <property type="match status" value="1"/>
</dbReference>
<comment type="similarity">
    <text evidence="2">Belongs to the WD repeat EIF2A family.</text>
</comment>
<dbReference type="GO" id="GO:0022627">
    <property type="term" value="C:cytosolic small ribosomal subunit"/>
    <property type="evidence" value="ECO:0007669"/>
    <property type="project" value="TreeGrafter"/>
</dbReference>
<feature type="region of interest" description="Disordered" evidence="9">
    <location>
        <begin position="423"/>
        <end position="464"/>
    </location>
</feature>
<evidence type="ECO:0000256" key="4">
    <source>
        <dbReference type="ARBA" id="ARBA00022540"/>
    </source>
</evidence>
<evidence type="ECO:0000256" key="2">
    <source>
        <dbReference type="ARBA" id="ARBA00009573"/>
    </source>
</evidence>
<evidence type="ECO:0000256" key="3">
    <source>
        <dbReference type="ARBA" id="ARBA00013819"/>
    </source>
</evidence>
<proteinExistence type="inferred from homology"/>
<dbReference type="GO" id="GO:0006417">
    <property type="term" value="P:regulation of translation"/>
    <property type="evidence" value="ECO:0007669"/>
    <property type="project" value="UniProtKB-KW"/>
</dbReference>
<dbReference type="InterPro" id="IPR013979">
    <property type="entry name" value="TIF_beta_prop-like"/>
</dbReference>
<dbReference type="EMBL" id="OC916948">
    <property type="protein sequence ID" value="CAD7645697.1"/>
    <property type="molecule type" value="Genomic_DNA"/>
</dbReference>
<keyword evidence="12" id="KW-1185">Reference proteome</keyword>
<keyword evidence="8" id="KW-0648">Protein biosynthesis</keyword>
<dbReference type="GO" id="GO:0003743">
    <property type="term" value="F:translation initiation factor activity"/>
    <property type="evidence" value="ECO:0007669"/>
    <property type="project" value="UniProtKB-KW"/>
</dbReference>
<feature type="compositionally biased region" description="Low complexity" evidence="9">
    <location>
        <begin position="442"/>
        <end position="451"/>
    </location>
</feature>
<keyword evidence="6" id="KW-0677">Repeat</keyword>
<evidence type="ECO:0000256" key="5">
    <source>
        <dbReference type="ARBA" id="ARBA00022574"/>
    </source>
</evidence>
<dbReference type="SUPFAM" id="SSF69322">
    <property type="entry name" value="Tricorn protease domain 2"/>
    <property type="match status" value="1"/>
</dbReference>
<gene>
    <name evidence="11" type="ORF">ONB1V03_LOCUS5343</name>
</gene>
<name>A0A7R9QIR2_9ACAR</name>
<dbReference type="Pfam" id="PF08662">
    <property type="entry name" value="eIF2A"/>
    <property type="match status" value="1"/>
</dbReference>
<organism evidence="11">
    <name type="scientific">Oppiella nova</name>
    <dbReference type="NCBI Taxonomy" id="334625"/>
    <lineage>
        <taxon>Eukaryota</taxon>
        <taxon>Metazoa</taxon>
        <taxon>Ecdysozoa</taxon>
        <taxon>Arthropoda</taxon>
        <taxon>Chelicerata</taxon>
        <taxon>Arachnida</taxon>
        <taxon>Acari</taxon>
        <taxon>Acariformes</taxon>
        <taxon>Sarcoptiformes</taxon>
        <taxon>Oribatida</taxon>
        <taxon>Brachypylina</taxon>
        <taxon>Oppioidea</taxon>
        <taxon>Oppiidae</taxon>
        <taxon>Oppiella</taxon>
    </lineage>
</organism>
<evidence type="ECO:0000259" key="10">
    <source>
        <dbReference type="Pfam" id="PF08662"/>
    </source>
</evidence>
<keyword evidence="4" id="KW-0396">Initiation factor</keyword>
<evidence type="ECO:0000256" key="1">
    <source>
        <dbReference type="ARBA" id="ARBA00003993"/>
    </source>
</evidence>
<evidence type="ECO:0000313" key="12">
    <source>
        <dbReference type="Proteomes" id="UP000728032"/>
    </source>
</evidence>
<dbReference type="EMBL" id="CAJPVJ010002123">
    <property type="protein sequence ID" value="CAG2165805.1"/>
    <property type="molecule type" value="Genomic_DNA"/>
</dbReference>
<dbReference type="GO" id="GO:0003729">
    <property type="term" value="F:mRNA binding"/>
    <property type="evidence" value="ECO:0007669"/>
    <property type="project" value="TreeGrafter"/>
</dbReference>
<evidence type="ECO:0000256" key="6">
    <source>
        <dbReference type="ARBA" id="ARBA00022737"/>
    </source>
</evidence>
<dbReference type="Proteomes" id="UP000728032">
    <property type="component" value="Unassembled WGS sequence"/>
</dbReference>
<comment type="function">
    <text evidence="1">Functions in the early steps of protein synthesis of a small number of specific mRNAs. Acts by directing the binding of methionyl-tRNAi to 40S ribosomal subunits. In contrast to the eIF-2 complex, it binds methionyl-tRNAi to 40S subunits in a codon-dependent manner, whereas the eIF-2 complex binds methionyl-tRNAi to 40S subunits in a GTP-dependent manner.</text>
</comment>
<reference evidence="11" key="1">
    <citation type="submission" date="2020-11" db="EMBL/GenBank/DDBJ databases">
        <authorList>
            <person name="Tran Van P."/>
        </authorList>
    </citation>
    <scope>NUCLEOTIDE SEQUENCE</scope>
</reference>
<evidence type="ECO:0000313" key="11">
    <source>
        <dbReference type="EMBL" id="CAD7645697.1"/>
    </source>
</evidence>
<evidence type="ECO:0000256" key="8">
    <source>
        <dbReference type="ARBA" id="ARBA00022917"/>
    </source>
</evidence>
<feature type="domain" description="Translation initiation factor beta propellor-like" evidence="10">
    <location>
        <begin position="208"/>
        <end position="395"/>
    </location>
</feature>
<evidence type="ECO:0000256" key="7">
    <source>
        <dbReference type="ARBA" id="ARBA00022845"/>
    </source>
</evidence>
<dbReference type="Gene3D" id="2.130.10.10">
    <property type="entry name" value="YVTN repeat-like/Quinoprotein amine dehydrogenase"/>
    <property type="match status" value="1"/>
</dbReference>
<evidence type="ECO:0000256" key="9">
    <source>
        <dbReference type="SAM" id="MobiDB-lite"/>
    </source>
</evidence>
<keyword evidence="5" id="KW-0853">WD repeat</keyword>
<dbReference type="InterPro" id="IPR015943">
    <property type="entry name" value="WD40/YVTN_repeat-like_dom_sf"/>
</dbReference>
<protein>
    <recommendedName>
        <fullName evidence="3">Eukaryotic translation initiation factor 2A</fullName>
    </recommendedName>
</protein>
<dbReference type="GO" id="GO:0043022">
    <property type="term" value="F:ribosome binding"/>
    <property type="evidence" value="ECO:0007669"/>
    <property type="project" value="TreeGrafter"/>
</dbReference>
<dbReference type="OrthoDB" id="2194683at2759"/>